<gene>
    <name evidence="1" type="ORF">ENSA5_04930</name>
</gene>
<comment type="caution">
    <text evidence="1">The sequence shown here is derived from an EMBL/GenBank/DDBJ whole genome shotgun (WGS) entry which is preliminary data.</text>
</comment>
<reference evidence="1 2" key="1">
    <citation type="submission" date="2018-03" db="EMBL/GenBank/DDBJ databases">
        <title>Draft Genome Sequences of the Obligatory Marine Myxobacteria Enhygromyxa salina SWB005.</title>
        <authorList>
            <person name="Poehlein A."/>
            <person name="Moghaddam J.A."/>
            <person name="Harms H."/>
            <person name="Alanjari M."/>
            <person name="Koenig G.M."/>
            <person name="Daniel R."/>
            <person name="Schaeberle T.F."/>
        </authorList>
    </citation>
    <scope>NUCLEOTIDE SEQUENCE [LARGE SCALE GENOMIC DNA]</scope>
    <source>
        <strain evidence="1 2">SWB005</strain>
    </source>
</reference>
<dbReference type="RefSeq" id="WP_106389958.1">
    <property type="nucleotide sequence ID" value="NZ_PVNK01000025.1"/>
</dbReference>
<dbReference type="OrthoDB" id="9822431at2"/>
<name>A0A2S9YHZ2_9BACT</name>
<dbReference type="EMBL" id="PVNK01000025">
    <property type="protein sequence ID" value="PRQ04728.1"/>
    <property type="molecule type" value="Genomic_DNA"/>
</dbReference>
<organism evidence="1 2">
    <name type="scientific">Enhygromyxa salina</name>
    <dbReference type="NCBI Taxonomy" id="215803"/>
    <lineage>
        <taxon>Bacteria</taxon>
        <taxon>Pseudomonadati</taxon>
        <taxon>Myxococcota</taxon>
        <taxon>Polyangia</taxon>
        <taxon>Nannocystales</taxon>
        <taxon>Nannocystaceae</taxon>
        <taxon>Enhygromyxa</taxon>
    </lineage>
</organism>
<dbReference type="Proteomes" id="UP000237968">
    <property type="component" value="Unassembled WGS sequence"/>
</dbReference>
<proteinExistence type="predicted"/>
<accession>A0A2S9YHZ2</accession>
<dbReference type="AlphaFoldDB" id="A0A2S9YHZ2"/>
<sequence>MRLGEAIALARRYRSDARPQAAWSIDNVPTAIHALTQRGSATVAVALVLDDDGALTEAMPTVRASHFRVFERSISRELGESWPVFVERCGREAKELPAELLAEFHSAAAELALPDEHRLWYRLTWNSELEWHQNFGLNLIELRDGEPADPTIGHDAEGIHYFFRHAHTDPKLGRHLFDLAEQLCAELDRVRGPLIGFVRAKLETAHDPSSPELEAFMLRAVGERDFEVYAYLRDAASDPDGLARGYWEVRLAEDFAPAAFGGVVSAIPR</sequence>
<evidence type="ECO:0000313" key="2">
    <source>
        <dbReference type="Proteomes" id="UP000237968"/>
    </source>
</evidence>
<evidence type="ECO:0000313" key="1">
    <source>
        <dbReference type="EMBL" id="PRQ04728.1"/>
    </source>
</evidence>
<protein>
    <submittedName>
        <fullName evidence="1">Uncharacterized protein</fullName>
    </submittedName>
</protein>
<keyword evidence="2" id="KW-1185">Reference proteome</keyword>